<evidence type="ECO:0008006" key="4">
    <source>
        <dbReference type="Google" id="ProtNLM"/>
    </source>
</evidence>
<feature type="transmembrane region" description="Helical" evidence="1">
    <location>
        <begin position="247"/>
        <end position="271"/>
    </location>
</feature>
<feature type="transmembrane region" description="Helical" evidence="1">
    <location>
        <begin position="203"/>
        <end position="227"/>
    </location>
</feature>
<dbReference type="Proteomes" id="UP000035444">
    <property type="component" value="Unassembled WGS sequence"/>
</dbReference>
<protein>
    <recommendedName>
        <fullName evidence="4">Glycerophosphoryl diester phosphodiesterase membrane domain-containing protein</fullName>
    </recommendedName>
</protein>
<organism evidence="2 3">
    <name type="scientific">Kiloniella spongiae</name>
    <dbReference type="NCBI Taxonomy" id="1489064"/>
    <lineage>
        <taxon>Bacteria</taxon>
        <taxon>Pseudomonadati</taxon>
        <taxon>Pseudomonadota</taxon>
        <taxon>Alphaproteobacteria</taxon>
        <taxon>Rhodospirillales</taxon>
        <taxon>Kiloniellaceae</taxon>
        <taxon>Kiloniella</taxon>
    </lineage>
</organism>
<evidence type="ECO:0000256" key="1">
    <source>
        <dbReference type="SAM" id="Phobius"/>
    </source>
</evidence>
<keyword evidence="3" id="KW-1185">Reference proteome</keyword>
<feature type="transmembrane region" description="Helical" evidence="1">
    <location>
        <begin position="68"/>
        <end position="90"/>
    </location>
</feature>
<evidence type="ECO:0000313" key="3">
    <source>
        <dbReference type="Proteomes" id="UP000035444"/>
    </source>
</evidence>
<dbReference type="EMBL" id="LAQL01000003">
    <property type="protein sequence ID" value="KLN61720.1"/>
    <property type="molecule type" value="Genomic_DNA"/>
</dbReference>
<dbReference type="AlphaFoldDB" id="A0A0H2MYC0"/>
<feature type="transmembrane region" description="Helical" evidence="1">
    <location>
        <begin position="165"/>
        <end position="183"/>
    </location>
</feature>
<gene>
    <name evidence="2" type="ORF">WH96_05235</name>
</gene>
<feature type="transmembrane region" description="Helical" evidence="1">
    <location>
        <begin position="110"/>
        <end position="130"/>
    </location>
</feature>
<dbReference type="STRING" id="1489064.WH96_05235"/>
<feature type="transmembrane region" description="Helical" evidence="1">
    <location>
        <begin position="29"/>
        <end position="48"/>
    </location>
</feature>
<dbReference type="OrthoDB" id="8478111at2"/>
<accession>A0A0H2MYC0</accession>
<evidence type="ECO:0000313" key="2">
    <source>
        <dbReference type="EMBL" id="KLN61720.1"/>
    </source>
</evidence>
<comment type="caution">
    <text evidence="2">The sequence shown here is derived from an EMBL/GenBank/DDBJ whole genome shotgun (WGS) entry which is preliminary data.</text>
</comment>
<keyword evidence="1" id="KW-0812">Transmembrane</keyword>
<sequence length="287" mass="32704">MTAIPSTIPAKLPVFDTLLEAFSLWGRNFLYFAPIAAVFVTVITFFPIDEVPDLITGITNSETRLLYLGHMALVVLLTYALYWLVSWRCFQCLRNPDKKEAGAWFPKEFLRFNSALLILVIITEIVYPTVEVYIYDVWVDVFLKVDSSGAILSEYPVVLDIAIQAPYHIFCILFFILIPLTVIEKTSFIGALKRTLELSKSNYIAILGLFLLNFVVAAIFGAVIWAFFAFLAEFPDLFNLLAVKSKFFVQIFVPFVQWSLLLVFTVALWTATYARLLVMKEVDLTQD</sequence>
<dbReference type="RefSeq" id="WP_047763056.1">
    <property type="nucleotide sequence ID" value="NZ_LAQL01000003.1"/>
</dbReference>
<name>A0A0H2MYC0_9PROT</name>
<keyword evidence="1" id="KW-1133">Transmembrane helix</keyword>
<keyword evidence="1" id="KW-0472">Membrane</keyword>
<proteinExistence type="predicted"/>
<reference evidence="2 3" key="1">
    <citation type="submission" date="2015-03" db="EMBL/GenBank/DDBJ databases">
        <title>Genome Sequence of Kiloniella spongiae MEBiC09566, isolated from a marine sponge.</title>
        <authorList>
            <person name="Shao Z."/>
            <person name="Wang L."/>
            <person name="Li X."/>
        </authorList>
    </citation>
    <scope>NUCLEOTIDE SEQUENCE [LARGE SCALE GENOMIC DNA]</scope>
    <source>
        <strain evidence="2 3">MEBiC09566</strain>
    </source>
</reference>